<dbReference type="EMBL" id="CACRSM010000002">
    <property type="protein sequence ID" value="VYS95743.1"/>
    <property type="molecule type" value="Genomic_DNA"/>
</dbReference>
<dbReference type="EC" id="5.3.1.8" evidence="3"/>
<reference evidence="10" key="1">
    <citation type="submission" date="2019-11" db="EMBL/GenBank/DDBJ databases">
        <authorList>
            <person name="Feng L."/>
        </authorList>
    </citation>
    <scope>NUCLEOTIDE SEQUENCE</scope>
    <source>
        <strain evidence="10">AodontolyticusLFYP35</strain>
    </source>
</reference>
<dbReference type="GO" id="GO:0008270">
    <property type="term" value="F:zinc ion binding"/>
    <property type="evidence" value="ECO:0007669"/>
    <property type="project" value="InterPro"/>
</dbReference>
<sequence length="396" mass="43322">MQQLQGWRKFDDWGSQSAIAEFLGETPGPRPVSELWFGNHPDGPTLLQDGSTLGDLIAQDPKKALGSGILYAFGNNLPFLMKVIAPDETLSLQVHPTKEIAREGYLREEVLGIERTAPNRSYRDMNHKPEMLYALTDFEALIGFRVPRKARRLLEGLEGELAELLRRRLKLSTVRGGLRSLASWVFDIDSPVTPALVEEFVDACRTRMESGNSPSLRADQLVCELEAVHGGDSGIILAFLMNPVSLRAGEAAYIPPRQIHAYQRGLGIEVMAASDNVIRAGLTHKHVDSAQLVEIAEFSALPPIRLAPEHPSPHSDRFLAPAQEFELTVTTCTPDLSNLRVPGEGPRIAMVTRGRLSLSTEAGECTLGRGEAVFISAAEHQLRIAGDGELVQCSAP</sequence>
<keyword evidence="5 8" id="KW-0862">Zinc</keyword>
<evidence type="ECO:0000256" key="8">
    <source>
        <dbReference type="PIRSR" id="PIRSR001480-2"/>
    </source>
</evidence>
<evidence type="ECO:0000256" key="3">
    <source>
        <dbReference type="ARBA" id="ARBA00011956"/>
    </source>
</evidence>
<comment type="cofactor">
    <cofactor evidence="8">
        <name>Zn(2+)</name>
        <dbReference type="ChEBI" id="CHEBI:29105"/>
    </cofactor>
    <text evidence="8">Binds 1 zinc ion per subunit.</text>
</comment>
<evidence type="ECO:0000256" key="2">
    <source>
        <dbReference type="ARBA" id="ARBA00010772"/>
    </source>
</evidence>
<keyword evidence="6 10" id="KW-0413">Isomerase</keyword>
<dbReference type="InterPro" id="IPR011051">
    <property type="entry name" value="RmlC_Cupin_sf"/>
</dbReference>
<dbReference type="InterPro" id="IPR014710">
    <property type="entry name" value="RmlC-like_jellyroll"/>
</dbReference>
<name>A0A6N2SPX3_9ACTO</name>
<dbReference type="PANTHER" id="PTHR10309">
    <property type="entry name" value="MANNOSE-6-PHOSPHATE ISOMERASE"/>
    <property type="match status" value="1"/>
</dbReference>
<dbReference type="GO" id="GO:0005829">
    <property type="term" value="C:cytosol"/>
    <property type="evidence" value="ECO:0007669"/>
    <property type="project" value="TreeGrafter"/>
</dbReference>
<feature type="domain" description="Phosphomannose isomerase type I catalytic" evidence="9">
    <location>
        <begin position="3"/>
        <end position="145"/>
    </location>
</feature>
<comment type="similarity">
    <text evidence="2">Belongs to the mannose-6-phosphate isomerase type 1 family.</text>
</comment>
<feature type="binding site" evidence="8">
    <location>
        <position position="93"/>
    </location>
    <ligand>
        <name>Zn(2+)</name>
        <dbReference type="ChEBI" id="CHEBI:29105"/>
    </ligand>
</feature>
<feature type="binding site" evidence="8">
    <location>
        <position position="95"/>
    </location>
    <ligand>
        <name>Zn(2+)</name>
        <dbReference type="ChEBI" id="CHEBI:29105"/>
    </ligand>
</feature>
<dbReference type="CDD" id="cd07011">
    <property type="entry name" value="cupin_PMI_type_I_N"/>
    <property type="match status" value="1"/>
</dbReference>
<dbReference type="InterPro" id="IPR046457">
    <property type="entry name" value="PMI_typeI_cat"/>
</dbReference>
<accession>A0A6N2SPX3</accession>
<dbReference type="GO" id="GO:0004476">
    <property type="term" value="F:mannose-6-phosphate isomerase activity"/>
    <property type="evidence" value="ECO:0007669"/>
    <property type="project" value="UniProtKB-EC"/>
</dbReference>
<keyword evidence="4 8" id="KW-0479">Metal-binding</keyword>
<evidence type="ECO:0000256" key="1">
    <source>
        <dbReference type="ARBA" id="ARBA00000757"/>
    </source>
</evidence>
<feature type="binding site" evidence="8">
    <location>
        <position position="260"/>
    </location>
    <ligand>
        <name>Zn(2+)</name>
        <dbReference type="ChEBI" id="CHEBI:29105"/>
    </ligand>
</feature>
<dbReference type="InterPro" id="IPR018050">
    <property type="entry name" value="Pmannose_isomerase-type1_CS"/>
</dbReference>
<gene>
    <name evidence="10" type="primary">manA</name>
    <name evidence="10" type="ORF">AOLFYP35_00983</name>
</gene>
<protein>
    <recommendedName>
        <fullName evidence="3">mannose-6-phosphate isomerase</fullName>
        <ecNumber evidence="3">5.3.1.8</ecNumber>
    </recommendedName>
</protein>
<dbReference type="NCBIfam" id="TIGR00218">
    <property type="entry name" value="manA"/>
    <property type="match status" value="1"/>
</dbReference>
<dbReference type="Gene3D" id="2.60.120.10">
    <property type="entry name" value="Jelly Rolls"/>
    <property type="match status" value="2"/>
</dbReference>
<dbReference type="AlphaFoldDB" id="A0A6N2SPX3"/>
<dbReference type="Pfam" id="PF20511">
    <property type="entry name" value="PMI_typeI_cat"/>
    <property type="match status" value="1"/>
</dbReference>
<evidence type="ECO:0000256" key="6">
    <source>
        <dbReference type="ARBA" id="ARBA00023235"/>
    </source>
</evidence>
<dbReference type="PANTHER" id="PTHR10309:SF0">
    <property type="entry name" value="MANNOSE-6-PHOSPHATE ISOMERASE"/>
    <property type="match status" value="1"/>
</dbReference>
<dbReference type="GO" id="GO:0009298">
    <property type="term" value="P:GDP-mannose biosynthetic process"/>
    <property type="evidence" value="ECO:0007669"/>
    <property type="project" value="InterPro"/>
</dbReference>
<evidence type="ECO:0000256" key="5">
    <source>
        <dbReference type="ARBA" id="ARBA00022833"/>
    </source>
</evidence>
<evidence type="ECO:0000313" key="10">
    <source>
        <dbReference type="EMBL" id="VYS95743.1"/>
    </source>
</evidence>
<feature type="active site" evidence="7">
    <location>
        <position position="279"/>
    </location>
</feature>
<dbReference type="InterPro" id="IPR016305">
    <property type="entry name" value="Mannose-6-P_Isomerase"/>
</dbReference>
<feature type="binding site" evidence="8">
    <location>
        <position position="130"/>
    </location>
    <ligand>
        <name>Zn(2+)</name>
        <dbReference type="ChEBI" id="CHEBI:29105"/>
    </ligand>
</feature>
<dbReference type="SUPFAM" id="SSF51182">
    <property type="entry name" value="RmlC-like cupins"/>
    <property type="match status" value="1"/>
</dbReference>
<evidence type="ECO:0000259" key="9">
    <source>
        <dbReference type="Pfam" id="PF20511"/>
    </source>
</evidence>
<dbReference type="InterPro" id="IPR001250">
    <property type="entry name" value="Man6P_Isoase-1"/>
</dbReference>
<dbReference type="PROSITE" id="PS00965">
    <property type="entry name" value="PMI_I_1"/>
    <property type="match status" value="1"/>
</dbReference>
<dbReference type="PIRSF" id="PIRSF001480">
    <property type="entry name" value="Mannose-6-phosphate_isomerase"/>
    <property type="match status" value="1"/>
</dbReference>
<evidence type="ECO:0000256" key="4">
    <source>
        <dbReference type="ARBA" id="ARBA00022723"/>
    </source>
</evidence>
<dbReference type="PRINTS" id="PR00714">
    <property type="entry name" value="MAN6PISMRASE"/>
</dbReference>
<organism evidence="10">
    <name type="scientific">Schaalia odontolytica</name>
    <dbReference type="NCBI Taxonomy" id="1660"/>
    <lineage>
        <taxon>Bacteria</taxon>
        <taxon>Bacillati</taxon>
        <taxon>Actinomycetota</taxon>
        <taxon>Actinomycetes</taxon>
        <taxon>Actinomycetales</taxon>
        <taxon>Actinomycetaceae</taxon>
        <taxon>Schaalia</taxon>
    </lineage>
</organism>
<proteinExistence type="inferred from homology"/>
<dbReference type="Gene3D" id="1.10.441.10">
    <property type="entry name" value="Phosphomannose Isomerase, domain 2"/>
    <property type="match status" value="1"/>
</dbReference>
<comment type="catalytic activity">
    <reaction evidence="1">
        <text>D-mannose 6-phosphate = D-fructose 6-phosphate</text>
        <dbReference type="Rhea" id="RHEA:12356"/>
        <dbReference type="ChEBI" id="CHEBI:58735"/>
        <dbReference type="ChEBI" id="CHEBI:61527"/>
        <dbReference type="EC" id="5.3.1.8"/>
    </reaction>
</comment>
<dbReference type="GO" id="GO:0005975">
    <property type="term" value="P:carbohydrate metabolic process"/>
    <property type="evidence" value="ECO:0007669"/>
    <property type="project" value="InterPro"/>
</dbReference>
<evidence type="ECO:0000256" key="7">
    <source>
        <dbReference type="PIRSR" id="PIRSR001480-1"/>
    </source>
</evidence>